<feature type="transmembrane region" description="Helical" evidence="1">
    <location>
        <begin position="266"/>
        <end position="288"/>
    </location>
</feature>
<feature type="transmembrane region" description="Helical" evidence="1">
    <location>
        <begin position="546"/>
        <end position="565"/>
    </location>
</feature>
<dbReference type="GO" id="GO:0005525">
    <property type="term" value="F:GTP binding"/>
    <property type="evidence" value="ECO:0007669"/>
    <property type="project" value="InterPro"/>
</dbReference>
<dbReference type="EMBL" id="ACJX03000001">
    <property type="protein sequence ID" value="KRT34819.1"/>
    <property type="molecule type" value="Genomic_DNA"/>
</dbReference>
<dbReference type="RefSeq" id="WP_009200311.1">
    <property type="nucleotide sequence ID" value="NZ_ACJX03000001.1"/>
</dbReference>
<dbReference type="GO" id="GO:0015093">
    <property type="term" value="F:ferrous iron transmembrane transporter activity"/>
    <property type="evidence" value="ECO:0007669"/>
    <property type="project" value="InterPro"/>
</dbReference>
<reference evidence="4" key="1">
    <citation type="submission" date="2012-09" db="EMBL/GenBank/DDBJ databases">
        <authorList>
            <person name="Weinstock G."/>
            <person name="Sodergren E."/>
            <person name="Clifton S."/>
            <person name="Fulton L."/>
            <person name="Fulton B."/>
            <person name="Courtney L."/>
            <person name="Fronick C."/>
            <person name="Harrison M."/>
            <person name="Strong C."/>
            <person name="Farmer C."/>
            <person name="Delehaunty K."/>
            <person name="Markovic C."/>
            <person name="Hall O."/>
            <person name="Minx P."/>
            <person name="Tomlinson C."/>
            <person name="Mitreva M."/>
            <person name="Nelson J."/>
            <person name="Hou S."/>
            <person name="Wollam A."/>
            <person name="Pepin K.H."/>
            <person name="Johnson M."/>
            <person name="Bhonagiri V."/>
            <person name="Nash W.E."/>
            <person name="Suruliraj S."/>
            <person name="Warren W."/>
            <person name="Chinwalla A."/>
            <person name="Mardis E.R."/>
            <person name="Wilson R.K."/>
        </authorList>
    </citation>
    <scope>NUCLEOTIDE SEQUENCE [LARGE SCALE GENOMIC DNA]</scope>
    <source>
        <strain evidence="4">OS1</strain>
    </source>
</reference>
<dbReference type="CDD" id="cd01879">
    <property type="entry name" value="FeoB"/>
    <property type="match status" value="1"/>
</dbReference>
<keyword evidence="1" id="KW-0472">Membrane</keyword>
<evidence type="ECO:0000259" key="2">
    <source>
        <dbReference type="PROSITE" id="PS51711"/>
    </source>
</evidence>
<feature type="transmembrane region" description="Helical" evidence="1">
    <location>
        <begin position="426"/>
        <end position="450"/>
    </location>
</feature>
<dbReference type="PANTHER" id="PTHR43185">
    <property type="entry name" value="FERROUS IRON TRANSPORT PROTEIN B"/>
    <property type="match status" value="1"/>
</dbReference>
<evidence type="ECO:0000313" key="3">
    <source>
        <dbReference type="EMBL" id="KRT34819.1"/>
    </source>
</evidence>
<name>A0A0T5X933_9BACT</name>
<feature type="transmembrane region" description="Helical" evidence="1">
    <location>
        <begin position="617"/>
        <end position="639"/>
    </location>
</feature>
<dbReference type="Pfam" id="PF02421">
    <property type="entry name" value="FeoB_N"/>
    <property type="match status" value="1"/>
</dbReference>
<keyword evidence="4" id="KW-1185">Reference proteome</keyword>
<dbReference type="AlphaFoldDB" id="A0A0T5X933"/>
<feature type="transmembrane region" description="Helical" evidence="1">
    <location>
        <begin position="351"/>
        <end position="372"/>
    </location>
</feature>
<dbReference type="InterPro" id="IPR011642">
    <property type="entry name" value="Gate_dom"/>
</dbReference>
<organism evidence="3 4">
    <name type="scientific">Acetomicrobium hydrogeniformans ATCC BAA-1850</name>
    <dbReference type="NCBI Taxonomy" id="592015"/>
    <lineage>
        <taxon>Bacteria</taxon>
        <taxon>Thermotogati</taxon>
        <taxon>Synergistota</taxon>
        <taxon>Synergistia</taxon>
        <taxon>Synergistales</taxon>
        <taxon>Acetomicrobiaceae</taxon>
        <taxon>Acetomicrobium</taxon>
    </lineage>
</organism>
<dbReference type="Proteomes" id="UP000005273">
    <property type="component" value="Unassembled WGS sequence"/>
</dbReference>
<comment type="caution">
    <text evidence="3">The sequence shown here is derived from an EMBL/GenBank/DDBJ whole genome shotgun (WGS) entry which is preliminary data.</text>
</comment>
<dbReference type="Gene3D" id="3.40.50.300">
    <property type="entry name" value="P-loop containing nucleotide triphosphate hydrolases"/>
    <property type="match status" value="1"/>
</dbReference>
<feature type="domain" description="FeoB-type G" evidence="2">
    <location>
        <begin position="67"/>
        <end position="228"/>
    </location>
</feature>
<dbReference type="InterPro" id="IPR050860">
    <property type="entry name" value="FeoB_GTPase"/>
</dbReference>
<dbReference type="PROSITE" id="PS51711">
    <property type="entry name" value="G_FEOB"/>
    <property type="match status" value="1"/>
</dbReference>
<dbReference type="eggNOG" id="COG0370">
    <property type="taxonomic scope" value="Bacteria"/>
</dbReference>
<dbReference type="Pfam" id="PF07670">
    <property type="entry name" value="Gate"/>
    <property type="match status" value="2"/>
</dbReference>
<dbReference type="InterPro" id="IPR005225">
    <property type="entry name" value="Small_GTP-bd"/>
</dbReference>
<gene>
    <name evidence="3" type="ORF">HMPREF1705_04065</name>
</gene>
<dbReference type="InterPro" id="IPR027417">
    <property type="entry name" value="P-loop_NTPase"/>
</dbReference>
<feature type="transmembrane region" description="Helical" evidence="1">
    <location>
        <begin position="392"/>
        <end position="414"/>
    </location>
</feature>
<dbReference type="NCBIfam" id="TIGR00231">
    <property type="entry name" value="small_GTP"/>
    <property type="match status" value="1"/>
</dbReference>
<evidence type="ECO:0000313" key="4">
    <source>
        <dbReference type="Proteomes" id="UP000005273"/>
    </source>
</evidence>
<keyword evidence="1" id="KW-0812">Transmembrane</keyword>
<protein>
    <submittedName>
        <fullName evidence="3">Putative ferrous iron transport protein B</fullName>
    </submittedName>
</protein>
<dbReference type="Pfam" id="PF07664">
    <property type="entry name" value="FeoB_C"/>
    <property type="match status" value="1"/>
</dbReference>
<evidence type="ECO:0000256" key="1">
    <source>
        <dbReference type="SAM" id="Phobius"/>
    </source>
</evidence>
<dbReference type="GO" id="GO:0005886">
    <property type="term" value="C:plasma membrane"/>
    <property type="evidence" value="ECO:0007669"/>
    <property type="project" value="TreeGrafter"/>
</dbReference>
<sequence length="640" mass="69859">MRMSCHGLFDILKKRKTNGRNNANLDDFESNTGCGMGIHCSECPLSFRCSHNGNKDVSKTTKSGQKIKKVLLMGNPNVGKSAIFSRLTGLHAISSNYPGTTVGFLEGSVSIDGETYKLIDVPGAYTLDPTNEAEEVARRILDEGGDIVVIVADATALERNLYLALQVLEKGYPSVLVLNMVDEARHKGIHIDLQTLERELGIPVVSTVAVTGEGISALKDALAKARPSFILPMGKDERWRLIGDIVMRSQQVTHRHHTFRDRLEDISVHPVSGLILSLLVIGLSFYTIRTIGEGLIDYVFDPLFDRFWSPLLASLSNLLGGSGFLHDILIGHLIDGNLDWEQSFGILSTGLYVEFAMVFPYIISFYLILSLLEDIGYLPRLAVLFDALLHRIGLHGFAIVPTLLGLGCNVPGILATRVLESERERFIAATLISVAVPCAGLQAMIFGAIGSLGMRYVVVIYASLFLVWLILGYVLNKILSGQSPELIVEIPPYRLPSFRDLGLKLWFRISGFLLEATPLVLIGILIANLIYSSGILPLISNFLKPAVYLLGLPPEAIGAILLGFLRKDVAVGLLLPLGLTPQQLIVAIVVLSMTFPCIATFVVLFKELGAKRLLQSIIIMISIAMLAGIALNSLFSLMIT</sequence>
<dbReference type="InterPro" id="IPR011640">
    <property type="entry name" value="Fe2_transport_prot_B_C"/>
</dbReference>
<feature type="transmembrane region" description="Helical" evidence="1">
    <location>
        <begin position="456"/>
        <end position="476"/>
    </location>
</feature>
<keyword evidence="1" id="KW-1133">Transmembrane helix</keyword>
<proteinExistence type="predicted"/>
<feature type="transmembrane region" description="Helical" evidence="1">
    <location>
        <begin position="520"/>
        <end position="539"/>
    </location>
</feature>
<dbReference type="InterPro" id="IPR030389">
    <property type="entry name" value="G_FEOB_dom"/>
</dbReference>
<dbReference type="STRING" id="592015.HMPREF1705_04065"/>
<accession>A0A0T5X933</accession>
<feature type="transmembrane region" description="Helical" evidence="1">
    <location>
        <begin position="308"/>
        <end position="330"/>
    </location>
</feature>
<feature type="transmembrane region" description="Helical" evidence="1">
    <location>
        <begin position="585"/>
        <end position="605"/>
    </location>
</feature>
<dbReference type="SUPFAM" id="SSF52540">
    <property type="entry name" value="P-loop containing nucleoside triphosphate hydrolases"/>
    <property type="match status" value="1"/>
</dbReference>
<dbReference type="PANTHER" id="PTHR43185:SF1">
    <property type="entry name" value="FE(2+) TRANSPORTER FEOB"/>
    <property type="match status" value="1"/>
</dbReference>